<keyword evidence="1" id="KW-0012">Acyltransferase</keyword>
<accession>A0A645A3W8</accession>
<dbReference type="Gene3D" id="3.30.470.20">
    <property type="entry name" value="ATP-grasp fold, B domain"/>
    <property type="match status" value="1"/>
</dbReference>
<sequence>MGVSRPRNKFISTEEEAINAAQELGFPLVMKVVGPAHKSDVGGVVLDVVTLEAVRENFKRLIGIKNAAGVEVCQMERGLEVLIGVKKEPGFGHIITCGLGGIFVEILKDIQYTLAPVTRTEALRMIRSLKSYKLIQGARGKEGISEEVFAEVICKVSDLLVLVPEIEEMDLNPLMGRGHHLSAVDVVIKM</sequence>
<name>A0A645A3W8_9ZZZZ</name>
<gene>
    <name evidence="1" type="primary">pka_2</name>
    <name evidence="1" type="ORF">SDC9_94606</name>
</gene>
<protein>
    <submittedName>
        <fullName evidence="1">Protein lysine acetyltransferase Pka</fullName>
        <ecNumber evidence="1">2.3.1.-</ecNumber>
    </submittedName>
</protein>
<dbReference type="EC" id="2.3.1.-" evidence="1"/>
<dbReference type="PANTHER" id="PTHR42793:SF1">
    <property type="entry name" value="PEPTIDYL-LYSINE N-ACETYLTRANSFERASE PATZ"/>
    <property type="match status" value="1"/>
</dbReference>
<comment type="caution">
    <text evidence="1">The sequence shown here is derived from an EMBL/GenBank/DDBJ whole genome shotgun (WGS) entry which is preliminary data.</text>
</comment>
<dbReference type="PANTHER" id="PTHR42793">
    <property type="entry name" value="COA BINDING DOMAIN CONTAINING PROTEIN"/>
    <property type="match status" value="1"/>
</dbReference>
<dbReference type="SUPFAM" id="SSF56059">
    <property type="entry name" value="Glutathione synthetase ATP-binding domain-like"/>
    <property type="match status" value="1"/>
</dbReference>
<dbReference type="EMBL" id="VSSQ01011862">
    <property type="protein sequence ID" value="MPM47885.1"/>
    <property type="molecule type" value="Genomic_DNA"/>
</dbReference>
<reference evidence="1" key="1">
    <citation type="submission" date="2019-08" db="EMBL/GenBank/DDBJ databases">
        <authorList>
            <person name="Kucharzyk K."/>
            <person name="Murdoch R.W."/>
            <person name="Higgins S."/>
            <person name="Loffler F."/>
        </authorList>
    </citation>
    <scope>NUCLEOTIDE SEQUENCE</scope>
</reference>
<organism evidence="1">
    <name type="scientific">bioreactor metagenome</name>
    <dbReference type="NCBI Taxonomy" id="1076179"/>
    <lineage>
        <taxon>unclassified sequences</taxon>
        <taxon>metagenomes</taxon>
        <taxon>ecological metagenomes</taxon>
    </lineage>
</organism>
<proteinExistence type="predicted"/>
<dbReference type="GO" id="GO:0016746">
    <property type="term" value="F:acyltransferase activity"/>
    <property type="evidence" value="ECO:0007669"/>
    <property type="project" value="UniProtKB-KW"/>
</dbReference>
<dbReference type="GO" id="GO:0005524">
    <property type="term" value="F:ATP binding"/>
    <property type="evidence" value="ECO:0007669"/>
    <property type="project" value="InterPro"/>
</dbReference>
<dbReference type="Pfam" id="PF13549">
    <property type="entry name" value="ATP-grasp_5"/>
    <property type="match status" value="1"/>
</dbReference>
<dbReference type="InterPro" id="IPR013815">
    <property type="entry name" value="ATP_grasp_subdomain_1"/>
</dbReference>
<keyword evidence="1" id="KW-0808">Transferase</keyword>
<evidence type="ECO:0000313" key="1">
    <source>
        <dbReference type="EMBL" id="MPM47885.1"/>
    </source>
</evidence>
<dbReference type="Gene3D" id="3.30.1490.20">
    <property type="entry name" value="ATP-grasp fold, A domain"/>
    <property type="match status" value="1"/>
</dbReference>
<dbReference type="AlphaFoldDB" id="A0A645A3W8"/>